<dbReference type="InterPro" id="IPR006076">
    <property type="entry name" value="FAD-dep_OxRdtase"/>
</dbReference>
<feature type="domain" description="FAD dependent oxidoreductase" evidence="1">
    <location>
        <begin position="15"/>
        <end position="305"/>
    </location>
</feature>
<organism evidence="2 3">
    <name type="scientific">Aquirufa antheringensis</name>
    <dbReference type="NCBI Taxonomy" id="2516559"/>
    <lineage>
        <taxon>Bacteria</taxon>
        <taxon>Pseudomonadati</taxon>
        <taxon>Bacteroidota</taxon>
        <taxon>Cytophagia</taxon>
        <taxon>Cytophagales</taxon>
        <taxon>Flectobacillaceae</taxon>
        <taxon>Aquirufa</taxon>
    </lineage>
</organism>
<reference evidence="2 3" key="1">
    <citation type="submission" date="2019-02" db="EMBL/GenBank/DDBJ databases">
        <title>Genome of a new Bacteroidetes strain.</title>
        <authorList>
            <person name="Pitt A."/>
        </authorList>
    </citation>
    <scope>NUCLEOTIDE SEQUENCE [LARGE SCALE GENOMIC DNA]</scope>
    <source>
        <strain evidence="2 3">103A-SOEBACH</strain>
    </source>
</reference>
<comment type="caution">
    <text evidence="2">The sequence shown here is derived from an EMBL/GenBank/DDBJ whole genome shotgun (WGS) entry which is preliminary data.</text>
</comment>
<dbReference type="SUPFAM" id="SSF51971">
    <property type="entry name" value="Nucleotide-binding domain"/>
    <property type="match status" value="1"/>
</dbReference>
<sequence length="331" mass="37674">MTFVACKVKSANPYIIVGQGLAGTILAHHFWEAGIPFKIWDSPSTHFTSSQAAGGIFNPVTGRKLEQTWLADELFPYLFDYYPRLEAILGTRFFFSMPLFRPFANEEMKSWLVERKEQIHHSYLCWESNGVWVEQAGWVDVVTLLRVSRAYFASKGLLVESEYTGNQAIFCEGFHGQQNPLWSSLPFLPAKGELMEIRSDVPSEDYILNKNGFIVPLGSRHFKVGATYGWKEFTNETTPEALEELTNKLALMGVEDFELVQQKTGIRPATQDRRPFVGFHSEKEAGIFNGFGSKGVSLMPYFAKQWTDEILGKSTVHPEVSIRRFYHLFSV</sequence>
<dbReference type="AlphaFoldDB" id="A0A4Q9BB21"/>
<evidence type="ECO:0000259" key="1">
    <source>
        <dbReference type="Pfam" id="PF01266"/>
    </source>
</evidence>
<dbReference type="Gene3D" id="3.30.9.10">
    <property type="entry name" value="D-Amino Acid Oxidase, subunit A, domain 2"/>
    <property type="match status" value="1"/>
</dbReference>
<dbReference type="Pfam" id="PF01266">
    <property type="entry name" value="DAO"/>
    <property type="match status" value="1"/>
</dbReference>
<dbReference type="Proteomes" id="UP000293583">
    <property type="component" value="Unassembled WGS sequence"/>
</dbReference>
<accession>A0A4Q9BB21</accession>
<dbReference type="InterPro" id="IPR036188">
    <property type="entry name" value="FAD/NAD-bd_sf"/>
</dbReference>
<gene>
    <name evidence="2" type="ORF">EWU20_09040</name>
</gene>
<name>A0A4Q9BB21_9BACT</name>
<evidence type="ECO:0000313" key="2">
    <source>
        <dbReference type="EMBL" id="TBH71963.1"/>
    </source>
</evidence>
<evidence type="ECO:0000313" key="3">
    <source>
        <dbReference type="Proteomes" id="UP000293583"/>
    </source>
</evidence>
<keyword evidence="3" id="KW-1185">Reference proteome</keyword>
<protein>
    <submittedName>
        <fullName evidence="2">FAD-dependent oxidoreductase</fullName>
    </submittedName>
</protein>
<dbReference type="Gene3D" id="3.50.50.60">
    <property type="entry name" value="FAD/NAD(P)-binding domain"/>
    <property type="match status" value="1"/>
</dbReference>
<dbReference type="EMBL" id="SEWY01000004">
    <property type="protein sequence ID" value="TBH71963.1"/>
    <property type="molecule type" value="Genomic_DNA"/>
</dbReference>
<proteinExistence type="predicted"/>
<dbReference type="SUPFAM" id="SSF54373">
    <property type="entry name" value="FAD-linked reductases, C-terminal domain"/>
    <property type="match status" value="1"/>
</dbReference>